<evidence type="ECO:0000313" key="2">
    <source>
        <dbReference type="Proteomes" id="UP001377168"/>
    </source>
</evidence>
<organism evidence="1 2">
    <name type="scientific">Streptomyces achmelvichensis</name>
    <dbReference type="NCBI Taxonomy" id="3134111"/>
    <lineage>
        <taxon>Bacteria</taxon>
        <taxon>Bacillati</taxon>
        <taxon>Actinomycetota</taxon>
        <taxon>Actinomycetes</taxon>
        <taxon>Kitasatosporales</taxon>
        <taxon>Streptomycetaceae</taxon>
        <taxon>Streptomyces</taxon>
    </lineage>
</organism>
<comment type="caution">
    <text evidence="1">The sequence shown here is derived from an EMBL/GenBank/DDBJ whole genome shotgun (WGS) entry which is preliminary data.</text>
</comment>
<name>A0ACC6Q5R6_9ACTN</name>
<dbReference type="Proteomes" id="UP001377168">
    <property type="component" value="Unassembled WGS sequence"/>
</dbReference>
<sequence>MRKQRGLVILACIALAVTALGAVLLVWRGPWWLDGKYLSDKELRAGSSALVTGFRTSVVQLFAVFGAGVALLFTAFNYRLTQRGQVTERFTKALERLGSTELYVRIGGLLALEQIVQDAPGQAGHATQVLKAFVRDRASRVPAPRPALARSARIAAARRAARNGETPPPIPSARRRPDADVQQVVDTLVGPKVYEHPDDDIHEWEGGREHTEGRSINFSDLDLAGADFHRADLCGVRLDGADLTQATMTKCYLQWASLEGADLTGASMYGANLRHARMRDANLTDAFIDGADLQNAHELTVQQVLVADVTSRTSLPSRIAQHPDVIARMAEVEKRIDQEFDERTDEAKGLRSSD</sequence>
<protein>
    <submittedName>
        <fullName evidence="1">Pentapeptide repeat-containing protein</fullName>
    </submittedName>
</protein>
<keyword evidence="2" id="KW-1185">Reference proteome</keyword>
<evidence type="ECO:0000313" key="1">
    <source>
        <dbReference type="EMBL" id="MEJ8638936.1"/>
    </source>
</evidence>
<dbReference type="EMBL" id="JBBKAJ010000022">
    <property type="protein sequence ID" value="MEJ8638936.1"/>
    <property type="molecule type" value="Genomic_DNA"/>
</dbReference>
<gene>
    <name evidence="1" type="ORF">WKI67_36850</name>
</gene>
<accession>A0ACC6Q5R6</accession>
<reference evidence="1" key="1">
    <citation type="submission" date="2024-03" db="EMBL/GenBank/DDBJ databases">
        <title>Novel Streptomyces species of biotechnological and ecological value are a feature of Machair soil.</title>
        <authorList>
            <person name="Prole J.R."/>
            <person name="Goodfellow M."/>
            <person name="Allenby N."/>
            <person name="Ward A.C."/>
        </authorList>
    </citation>
    <scope>NUCLEOTIDE SEQUENCE</scope>
    <source>
        <strain evidence="1">MS2.AVA.5</strain>
    </source>
</reference>
<proteinExistence type="predicted"/>